<evidence type="ECO:0000313" key="3">
    <source>
        <dbReference type="EMBL" id="KAF5317354.1"/>
    </source>
</evidence>
<organism evidence="3 4">
    <name type="scientific">Ephemerocybe angulata</name>
    <dbReference type="NCBI Taxonomy" id="980116"/>
    <lineage>
        <taxon>Eukaryota</taxon>
        <taxon>Fungi</taxon>
        <taxon>Dikarya</taxon>
        <taxon>Basidiomycota</taxon>
        <taxon>Agaricomycotina</taxon>
        <taxon>Agaricomycetes</taxon>
        <taxon>Agaricomycetidae</taxon>
        <taxon>Agaricales</taxon>
        <taxon>Agaricineae</taxon>
        <taxon>Psathyrellaceae</taxon>
        <taxon>Ephemerocybe</taxon>
    </lineage>
</organism>
<name>A0A8H5EYS7_9AGAR</name>
<keyword evidence="2" id="KW-1133">Transmembrane helix</keyword>
<keyword evidence="2" id="KW-0812">Transmembrane</keyword>
<reference evidence="3 4" key="1">
    <citation type="journal article" date="2020" name="ISME J.">
        <title>Uncovering the hidden diversity of litter-decomposition mechanisms in mushroom-forming fungi.</title>
        <authorList>
            <person name="Floudas D."/>
            <person name="Bentzer J."/>
            <person name="Ahren D."/>
            <person name="Johansson T."/>
            <person name="Persson P."/>
            <person name="Tunlid A."/>
        </authorList>
    </citation>
    <scope>NUCLEOTIDE SEQUENCE [LARGE SCALE GENOMIC DNA]</scope>
    <source>
        <strain evidence="3 4">CBS 175.51</strain>
    </source>
</reference>
<feature type="transmembrane region" description="Helical" evidence="2">
    <location>
        <begin position="156"/>
        <end position="183"/>
    </location>
</feature>
<sequence>MTEQDSSILKHPSGSEETLATPEQPLQSKSGEKEAEPAAVQAPENEGPPQGGTALIENETEGSTVTEQLRSALGPAVEFVNNFERQHARYWITRTLRSLGASEPVIQYIETPMTLALMLSMLYFALHSAVYGMMKATVLAAVILYHASKQSVSLGFSLLGVALHSVFTFIIVTIACVIIKTLFSFPTQGVQLLADASTWNREDWVAQATQAREQVETIRTGVTRAASNVDIGETFRTLRTILRQVKSTVRPYRVYLDGVKWKVIFWAIFWTACVLAAVILVWGILRCCRRSRRRAGLRSALGQTRGNE</sequence>
<feature type="region of interest" description="Disordered" evidence="1">
    <location>
        <begin position="1"/>
        <end position="56"/>
    </location>
</feature>
<evidence type="ECO:0000313" key="4">
    <source>
        <dbReference type="Proteomes" id="UP000541558"/>
    </source>
</evidence>
<feature type="transmembrane region" description="Helical" evidence="2">
    <location>
        <begin position="263"/>
        <end position="285"/>
    </location>
</feature>
<accession>A0A8H5EYS7</accession>
<evidence type="ECO:0000256" key="1">
    <source>
        <dbReference type="SAM" id="MobiDB-lite"/>
    </source>
</evidence>
<keyword evidence="4" id="KW-1185">Reference proteome</keyword>
<comment type="caution">
    <text evidence="3">The sequence shown here is derived from an EMBL/GenBank/DDBJ whole genome shotgun (WGS) entry which is preliminary data.</text>
</comment>
<dbReference type="AlphaFoldDB" id="A0A8H5EYS7"/>
<dbReference type="EMBL" id="JAACJK010000219">
    <property type="protein sequence ID" value="KAF5317354.1"/>
    <property type="molecule type" value="Genomic_DNA"/>
</dbReference>
<keyword evidence="2" id="KW-0472">Membrane</keyword>
<dbReference type="OrthoDB" id="3075572at2759"/>
<dbReference type="Proteomes" id="UP000541558">
    <property type="component" value="Unassembled WGS sequence"/>
</dbReference>
<gene>
    <name evidence="3" type="ORF">D9611_003570</name>
</gene>
<evidence type="ECO:0000256" key="2">
    <source>
        <dbReference type="SAM" id="Phobius"/>
    </source>
</evidence>
<feature type="transmembrane region" description="Helical" evidence="2">
    <location>
        <begin position="121"/>
        <end position="144"/>
    </location>
</feature>
<proteinExistence type="predicted"/>
<protein>
    <submittedName>
        <fullName evidence="3">Uncharacterized protein</fullName>
    </submittedName>
</protein>